<keyword evidence="3" id="KW-1185">Reference proteome</keyword>
<comment type="caution">
    <text evidence="2">The sequence shown here is derived from an EMBL/GenBank/DDBJ whole genome shotgun (WGS) entry which is preliminary data.</text>
</comment>
<dbReference type="EMBL" id="VSRR010057590">
    <property type="protein sequence ID" value="MPC81660.1"/>
    <property type="molecule type" value="Genomic_DNA"/>
</dbReference>
<name>A0A5B7IB28_PORTR</name>
<dbReference type="Proteomes" id="UP000324222">
    <property type="component" value="Unassembled WGS sequence"/>
</dbReference>
<evidence type="ECO:0000256" key="1">
    <source>
        <dbReference type="SAM" id="MobiDB-lite"/>
    </source>
</evidence>
<feature type="region of interest" description="Disordered" evidence="1">
    <location>
        <begin position="1"/>
        <end position="37"/>
    </location>
</feature>
<gene>
    <name evidence="2" type="ORF">E2C01_076288</name>
</gene>
<organism evidence="2 3">
    <name type="scientific">Portunus trituberculatus</name>
    <name type="common">Swimming crab</name>
    <name type="synonym">Neptunus trituberculatus</name>
    <dbReference type="NCBI Taxonomy" id="210409"/>
    <lineage>
        <taxon>Eukaryota</taxon>
        <taxon>Metazoa</taxon>
        <taxon>Ecdysozoa</taxon>
        <taxon>Arthropoda</taxon>
        <taxon>Crustacea</taxon>
        <taxon>Multicrustacea</taxon>
        <taxon>Malacostraca</taxon>
        <taxon>Eumalacostraca</taxon>
        <taxon>Eucarida</taxon>
        <taxon>Decapoda</taxon>
        <taxon>Pleocyemata</taxon>
        <taxon>Brachyura</taxon>
        <taxon>Eubrachyura</taxon>
        <taxon>Portunoidea</taxon>
        <taxon>Portunidae</taxon>
        <taxon>Portuninae</taxon>
        <taxon>Portunus</taxon>
    </lineage>
</organism>
<evidence type="ECO:0000313" key="2">
    <source>
        <dbReference type="EMBL" id="MPC81660.1"/>
    </source>
</evidence>
<dbReference type="AlphaFoldDB" id="A0A5B7IB28"/>
<reference evidence="2 3" key="1">
    <citation type="submission" date="2019-05" db="EMBL/GenBank/DDBJ databases">
        <title>Another draft genome of Portunus trituberculatus and its Hox gene families provides insights of decapod evolution.</title>
        <authorList>
            <person name="Jeong J.-H."/>
            <person name="Song I."/>
            <person name="Kim S."/>
            <person name="Choi T."/>
            <person name="Kim D."/>
            <person name="Ryu S."/>
            <person name="Kim W."/>
        </authorList>
    </citation>
    <scope>NUCLEOTIDE SEQUENCE [LARGE SCALE GENOMIC DNA]</scope>
    <source>
        <tissue evidence="2">Muscle</tissue>
    </source>
</reference>
<feature type="compositionally biased region" description="Basic and acidic residues" evidence="1">
    <location>
        <begin position="13"/>
        <end position="37"/>
    </location>
</feature>
<evidence type="ECO:0000313" key="3">
    <source>
        <dbReference type="Proteomes" id="UP000324222"/>
    </source>
</evidence>
<protein>
    <submittedName>
        <fullName evidence="2">Uncharacterized protein</fullName>
    </submittedName>
</protein>
<accession>A0A5B7IB28</accession>
<proteinExistence type="predicted"/>
<sequence>MADSNVRGSEMSGDAKETSVRMDNMEQKMSSEMKKETSAVVIRMDLKREEMVTAVGEVKQFTVEHSKRLRQDLMEEFREELVAVRQQCKRHTEVVETKVEEVTRLVLPGEAVSWHVGTV</sequence>